<dbReference type="EMBL" id="BOVJ01000208">
    <property type="protein sequence ID" value="GIQ66788.1"/>
    <property type="molecule type" value="Genomic_DNA"/>
</dbReference>
<proteinExistence type="inferred from homology"/>
<evidence type="ECO:0000256" key="6">
    <source>
        <dbReference type="ARBA" id="ARBA00023126"/>
    </source>
</evidence>
<dbReference type="PROSITE" id="PS01054">
    <property type="entry name" value="TRANSALDOLASE_1"/>
    <property type="match status" value="1"/>
</dbReference>
<comment type="function">
    <text evidence="9">Transaldolase is important for the balance of metabolites in the pentose-phosphate pathway.</text>
</comment>
<feature type="active site" description="Schiff-base intermediate with substrate" evidence="9">
    <location>
        <position position="83"/>
    </location>
</feature>
<dbReference type="HAMAP" id="MF_00494">
    <property type="entry name" value="Transaldolase_3b"/>
    <property type="match status" value="1"/>
</dbReference>
<keyword evidence="7 9" id="KW-0704">Schiff base</keyword>
<comment type="catalytic activity">
    <reaction evidence="8 9">
        <text>D-sedoheptulose 7-phosphate + D-glyceraldehyde 3-phosphate = D-erythrose 4-phosphate + beta-D-fructose 6-phosphate</text>
        <dbReference type="Rhea" id="RHEA:17053"/>
        <dbReference type="ChEBI" id="CHEBI:16897"/>
        <dbReference type="ChEBI" id="CHEBI:57483"/>
        <dbReference type="ChEBI" id="CHEBI:57634"/>
        <dbReference type="ChEBI" id="CHEBI:59776"/>
        <dbReference type="EC" id="2.2.1.2"/>
    </reaction>
</comment>
<dbReference type="EC" id="2.2.1.2" evidence="9"/>
<evidence type="ECO:0000256" key="2">
    <source>
        <dbReference type="ARBA" id="ARBA00004857"/>
    </source>
</evidence>
<dbReference type="InterPro" id="IPR004731">
    <property type="entry name" value="Transaldolase_3B/F6P_aldolase"/>
</dbReference>
<comment type="caution">
    <text evidence="10">The sequence shown here is derived from an EMBL/GenBank/DDBJ whole genome shotgun (WGS) entry which is preliminary data.</text>
</comment>
<dbReference type="Pfam" id="PF00923">
    <property type="entry name" value="TAL_FSA"/>
    <property type="match status" value="1"/>
</dbReference>
<keyword evidence="4 9" id="KW-0963">Cytoplasm</keyword>
<evidence type="ECO:0000313" key="11">
    <source>
        <dbReference type="Proteomes" id="UP000680304"/>
    </source>
</evidence>
<dbReference type="InterPro" id="IPR022999">
    <property type="entry name" value="Transaldolase_3B"/>
</dbReference>
<dbReference type="CDD" id="cd00956">
    <property type="entry name" value="Transaldolase_FSA"/>
    <property type="match status" value="1"/>
</dbReference>
<protein>
    <recommendedName>
        <fullName evidence="9">Probable transaldolase</fullName>
        <ecNumber evidence="9">2.2.1.2</ecNumber>
    </recommendedName>
</protein>
<evidence type="ECO:0000256" key="8">
    <source>
        <dbReference type="ARBA" id="ARBA00048810"/>
    </source>
</evidence>
<sequence>MKFFLDTGNVEEIKRVKRLGLVDGVTTNPSLIAKEKRPFKEIIQEICKEISGPVSAEVVGVRAADMVREAHELARWADNVVIKLPMTEDGLEATYKLSQEGIKTNVTLIFTVAQGLMAAKAGATYISPFVGRLDDTGIEGLKLIRDLRTVLDHYNFPAEIITASVRNILHVQDAALAGAHIATIPGSLFPSLWKHPLTDIGIEKFLKDWTQVPGGLSLDGGNQ</sequence>
<evidence type="ECO:0000256" key="9">
    <source>
        <dbReference type="HAMAP-Rule" id="MF_00494"/>
    </source>
</evidence>
<accession>A0ABQ4NEX7</accession>
<dbReference type="PANTHER" id="PTHR10683">
    <property type="entry name" value="TRANSALDOLASE"/>
    <property type="match status" value="1"/>
</dbReference>
<evidence type="ECO:0000256" key="3">
    <source>
        <dbReference type="ARBA" id="ARBA00005740"/>
    </source>
</evidence>
<dbReference type="NCBIfam" id="TIGR00875">
    <property type="entry name" value="fsa_talC_mipB"/>
    <property type="match status" value="1"/>
</dbReference>
<dbReference type="Gene3D" id="3.20.20.70">
    <property type="entry name" value="Aldolase class I"/>
    <property type="match status" value="1"/>
</dbReference>
<comment type="subcellular location">
    <subcellularLocation>
        <location evidence="1 9">Cytoplasm</location>
    </subcellularLocation>
</comment>
<reference evidence="10 11" key="1">
    <citation type="submission" date="2021-04" db="EMBL/GenBank/DDBJ databases">
        <title>Draft genome sequence of Paenibacillus cisolokensis, LC2-13A.</title>
        <authorList>
            <person name="Uke A."/>
            <person name="Chhe C."/>
            <person name="Baramee S."/>
            <person name="Kosugi A."/>
        </authorList>
    </citation>
    <scope>NUCLEOTIDE SEQUENCE [LARGE SCALE GENOMIC DNA]</scope>
    <source>
        <strain evidence="10 11">LC2-13A</strain>
    </source>
</reference>
<name>A0ABQ4NEX7_9BACL</name>
<dbReference type="SUPFAM" id="SSF51569">
    <property type="entry name" value="Aldolase"/>
    <property type="match status" value="1"/>
</dbReference>
<evidence type="ECO:0000256" key="5">
    <source>
        <dbReference type="ARBA" id="ARBA00022679"/>
    </source>
</evidence>
<evidence type="ECO:0000313" key="10">
    <source>
        <dbReference type="EMBL" id="GIQ66788.1"/>
    </source>
</evidence>
<dbReference type="InterPro" id="IPR001585">
    <property type="entry name" value="TAL/FSA"/>
</dbReference>
<keyword evidence="5 9" id="KW-0808">Transferase</keyword>
<evidence type="ECO:0000256" key="1">
    <source>
        <dbReference type="ARBA" id="ARBA00004496"/>
    </source>
</evidence>
<dbReference type="Proteomes" id="UP000680304">
    <property type="component" value="Unassembled WGS sequence"/>
</dbReference>
<keyword evidence="11" id="KW-1185">Reference proteome</keyword>
<comment type="similarity">
    <text evidence="3 9">Belongs to the transaldolase family. Type 3B subfamily.</text>
</comment>
<dbReference type="RefSeq" id="WP_213531394.1">
    <property type="nucleotide sequence ID" value="NZ_BOVJ01000208.1"/>
</dbReference>
<comment type="pathway">
    <text evidence="2 9">Carbohydrate degradation; pentose phosphate pathway; D-glyceraldehyde 3-phosphate and beta-D-fructose 6-phosphate from D-ribose 5-phosphate and D-xylulose 5-phosphate (non-oxidative stage): step 2/3.</text>
</comment>
<dbReference type="InterPro" id="IPR018225">
    <property type="entry name" value="Transaldolase_AS"/>
</dbReference>
<evidence type="ECO:0000256" key="4">
    <source>
        <dbReference type="ARBA" id="ARBA00022490"/>
    </source>
</evidence>
<dbReference type="InterPro" id="IPR013785">
    <property type="entry name" value="Aldolase_TIM"/>
</dbReference>
<gene>
    <name evidence="10" type="primary">tal2_2</name>
    <name evidence="9" type="synonym">tal</name>
    <name evidence="10" type="ORF">PACILC2_53560</name>
</gene>
<dbReference type="PANTHER" id="PTHR10683:SF36">
    <property type="entry name" value="TRANSALDOLASE"/>
    <property type="match status" value="1"/>
</dbReference>
<dbReference type="InterPro" id="IPR033919">
    <property type="entry name" value="TSA/FSA_arc/bac"/>
</dbReference>
<organism evidence="10 11">
    <name type="scientific">Paenibacillus cisolokensis</name>
    <dbReference type="NCBI Taxonomy" id="1658519"/>
    <lineage>
        <taxon>Bacteria</taxon>
        <taxon>Bacillati</taxon>
        <taxon>Bacillota</taxon>
        <taxon>Bacilli</taxon>
        <taxon>Bacillales</taxon>
        <taxon>Paenibacillaceae</taxon>
        <taxon>Paenibacillus</taxon>
    </lineage>
</organism>
<evidence type="ECO:0000256" key="7">
    <source>
        <dbReference type="ARBA" id="ARBA00023270"/>
    </source>
</evidence>
<keyword evidence="6 9" id="KW-0570">Pentose shunt</keyword>